<feature type="compositionally biased region" description="Polar residues" evidence="1">
    <location>
        <begin position="244"/>
        <end position="276"/>
    </location>
</feature>
<dbReference type="PANTHER" id="PTHR34112">
    <property type="entry name" value="C-JUN-AMINO-TERMINAL KINASE-INTERACTING PROTEIN"/>
    <property type="match status" value="1"/>
</dbReference>
<dbReference type="OrthoDB" id="1917528at2759"/>
<gene>
    <name evidence="2" type="ORF">EPI10_000475</name>
</gene>
<dbReference type="EMBL" id="SMMG02000007">
    <property type="protein sequence ID" value="KAA3465282.1"/>
    <property type="molecule type" value="Genomic_DNA"/>
</dbReference>
<evidence type="ECO:0000313" key="2">
    <source>
        <dbReference type="EMBL" id="KAA3465282.1"/>
    </source>
</evidence>
<evidence type="ECO:0000256" key="1">
    <source>
        <dbReference type="SAM" id="MobiDB-lite"/>
    </source>
</evidence>
<reference evidence="3" key="1">
    <citation type="journal article" date="2019" name="Plant Biotechnol. J.">
        <title>Genome sequencing of the Australian wild diploid species Gossypium australe highlights disease resistance and delayed gland morphogenesis.</title>
        <authorList>
            <person name="Cai Y."/>
            <person name="Cai X."/>
            <person name="Wang Q."/>
            <person name="Wang P."/>
            <person name="Zhang Y."/>
            <person name="Cai C."/>
            <person name="Xu Y."/>
            <person name="Wang K."/>
            <person name="Zhou Z."/>
            <person name="Wang C."/>
            <person name="Geng S."/>
            <person name="Li B."/>
            <person name="Dong Q."/>
            <person name="Hou Y."/>
            <person name="Wang H."/>
            <person name="Ai P."/>
            <person name="Liu Z."/>
            <person name="Yi F."/>
            <person name="Sun M."/>
            <person name="An G."/>
            <person name="Cheng J."/>
            <person name="Zhang Y."/>
            <person name="Shi Q."/>
            <person name="Xie Y."/>
            <person name="Shi X."/>
            <person name="Chang Y."/>
            <person name="Huang F."/>
            <person name="Chen Y."/>
            <person name="Hong S."/>
            <person name="Mi L."/>
            <person name="Sun Q."/>
            <person name="Zhang L."/>
            <person name="Zhou B."/>
            <person name="Peng R."/>
            <person name="Zhang X."/>
            <person name="Liu F."/>
        </authorList>
    </citation>
    <scope>NUCLEOTIDE SEQUENCE [LARGE SCALE GENOMIC DNA]</scope>
    <source>
        <strain evidence="3">cv. PA1801</strain>
    </source>
</reference>
<sequence>MIYGKQGEPLHQRTVVNSRDSGINNHYDGNGLLYGGTFGSSINKAVFEKDFPSLGTEERQGVSEIARVSSPSFSSVSQSLPIHNSTLIDGEGWTSALAEVPSVNGSSGTGSLPASLIDSTSGSGSPSVTAGLNMAEALTQAPPRTHTIPRLSVKTQRCEELAIKQSRQLIPVTPSMPKGSISLMTIIQWSLSACLLKRVRSLVDLSPHSDHVKSDMPKTSGKLLVLKPGWENGVSSPTHKHVASPTTNMNSRGTTSQHAVAPVTSASSINSKNQKLSAGERKASTLNPVAGFKGSSDCFCPACANENHTAATSNGGTGHDAKRFSDDGENCMTSTSMVYPDEEEAAFLRSLGWEENSGEDEGLTEEEIDAFYQEYMKLRPSLKLCSSMLPKLAHTFATNLDGASEPSSSDPVSEA</sequence>
<name>A0A5B6V7Z7_9ROSI</name>
<dbReference type="AlphaFoldDB" id="A0A5B6V7Z7"/>
<evidence type="ECO:0000313" key="3">
    <source>
        <dbReference type="Proteomes" id="UP000325315"/>
    </source>
</evidence>
<keyword evidence="3" id="KW-1185">Reference proteome</keyword>
<organism evidence="2 3">
    <name type="scientific">Gossypium australe</name>
    <dbReference type="NCBI Taxonomy" id="47621"/>
    <lineage>
        <taxon>Eukaryota</taxon>
        <taxon>Viridiplantae</taxon>
        <taxon>Streptophyta</taxon>
        <taxon>Embryophyta</taxon>
        <taxon>Tracheophyta</taxon>
        <taxon>Spermatophyta</taxon>
        <taxon>Magnoliopsida</taxon>
        <taxon>eudicotyledons</taxon>
        <taxon>Gunneridae</taxon>
        <taxon>Pentapetalae</taxon>
        <taxon>rosids</taxon>
        <taxon>malvids</taxon>
        <taxon>Malvales</taxon>
        <taxon>Malvaceae</taxon>
        <taxon>Malvoideae</taxon>
        <taxon>Gossypium</taxon>
    </lineage>
</organism>
<dbReference type="PANTHER" id="PTHR34112:SF18">
    <property type="entry name" value="C-JUN-AMINO-TERMINAL KINASE-INTERACTING PROTEIN"/>
    <property type="match status" value="1"/>
</dbReference>
<comment type="caution">
    <text evidence="2">The sequence shown here is derived from an EMBL/GenBank/DDBJ whole genome shotgun (WGS) entry which is preliminary data.</text>
</comment>
<accession>A0A5B6V7Z7</accession>
<feature type="region of interest" description="Disordered" evidence="1">
    <location>
        <begin position="230"/>
        <end position="281"/>
    </location>
</feature>
<dbReference type="Proteomes" id="UP000325315">
    <property type="component" value="Unassembled WGS sequence"/>
</dbReference>
<protein>
    <submittedName>
        <fullName evidence="2">Mediator of RNA polymerase II transcription subunit 1-like</fullName>
    </submittedName>
</protein>
<proteinExistence type="predicted"/>